<evidence type="ECO:0000256" key="3">
    <source>
        <dbReference type="ARBA" id="ARBA00022723"/>
    </source>
</evidence>
<dbReference type="PROSITE" id="PS00331">
    <property type="entry name" value="MALIC_ENZYMES"/>
    <property type="match status" value="1"/>
</dbReference>
<feature type="binding site" evidence="6">
    <location>
        <position position="167"/>
    </location>
    <ligand>
        <name>(S)-malate</name>
        <dbReference type="ChEBI" id="CHEBI:15589"/>
    </ligand>
</feature>
<feature type="binding site" evidence="7">
    <location>
        <position position="280"/>
    </location>
    <ligand>
        <name>a divalent metal cation</name>
        <dbReference type="ChEBI" id="CHEBI:60240"/>
    </ligand>
</feature>
<feature type="domain" description="Malic enzyme NAD-binding" evidence="9">
    <location>
        <begin position="281"/>
        <end position="539"/>
    </location>
</feature>
<dbReference type="GO" id="GO:0006108">
    <property type="term" value="P:malate metabolic process"/>
    <property type="evidence" value="ECO:0007669"/>
    <property type="project" value="TreeGrafter"/>
</dbReference>
<feature type="binding site" evidence="7">
    <location>
        <position position="256"/>
    </location>
    <ligand>
        <name>a divalent metal cation</name>
        <dbReference type="ChEBI" id="CHEBI:60240"/>
    </ligand>
</feature>
<evidence type="ECO:0000256" key="7">
    <source>
        <dbReference type="PIRSR" id="PIRSR000106-3"/>
    </source>
</evidence>
<organism evidence="11">
    <name type="scientific">Neobodo designis</name>
    <name type="common">Flagellated protozoan</name>
    <name type="synonym">Bodo designis</name>
    <dbReference type="NCBI Taxonomy" id="312471"/>
    <lineage>
        <taxon>Eukaryota</taxon>
        <taxon>Discoba</taxon>
        <taxon>Euglenozoa</taxon>
        <taxon>Kinetoplastea</taxon>
        <taxon>Metakinetoplastina</taxon>
        <taxon>Neobodonida</taxon>
        <taxon>Neobodo</taxon>
    </lineage>
</organism>
<name>A0A7S1W7V0_NEODS</name>
<dbReference type="Pfam" id="PF03949">
    <property type="entry name" value="Malic_M"/>
    <property type="match status" value="1"/>
</dbReference>
<dbReference type="InterPro" id="IPR012301">
    <property type="entry name" value="Malic_N_dom"/>
</dbReference>
<dbReference type="PIRSF" id="PIRSF000106">
    <property type="entry name" value="ME"/>
    <property type="match status" value="1"/>
</dbReference>
<sequence length="580" mass="64126">MLRRSARRLDISNIKWYPRPLAAPEYGRNIIEDGLWNKAMAFDLVERDRLGLRGLLPPSVRTLDEQVEVCLNHIRSQPNAVAKNIYLQGLHNRNETLFHRVLLDHIEEVAPLVYTPTVGVACQKFGYAFRQPRGMFFSTQDRGYMSTMVHNWPRDDVHVIVVTDGSRILGLGDLGANGMGIPIGKLALYCALGGIAPHRVLPVMLDVGTNNQKLLDDPGYIGMRHKRLQGNEYFDMVDEFMTAVVARWPEATIQFEDFETPKAVPLLAKYRNKFRCFNDDMQGTGAVTVGALLSAARIADTPISDLRVVCCGGGSAGQGVSASVIDAMVRAGLTQEEAKRRIVIVTNRGAIGKADGKHGNPHAGSELWDQWHNDTVPDGTPLEDVFAMHEPNCLLGLTGVGGIFTESVITKFGKYAPRPIIMPMSNPTSNAECTAEQAYHWTEGRAIVATGSPFAPVEYKGKTLVPSQCNNMYVFPGIGLAGSVGGTQRFTDQMFYSAAQASTACISDEEIDQGRVFPHVRKIRQVSHDVAVAVLKEGQAQLLNPKINKHHLREGWDALVSRKMYYPQYVPLYSEKPLRN</sequence>
<dbReference type="Gene3D" id="3.40.50.10380">
    <property type="entry name" value="Malic enzyme, N-terminal domain"/>
    <property type="match status" value="1"/>
</dbReference>
<dbReference type="InterPro" id="IPR037062">
    <property type="entry name" value="Malic_N_dom_sf"/>
</dbReference>
<comment type="similarity">
    <text evidence="2 8">Belongs to the malic enzymes family.</text>
</comment>
<evidence type="ECO:0000256" key="4">
    <source>
        <dbReference type="ARBA" id="ARBA00023002"/>
    </source>
</evidence>
<dbReference type="GO" id="GO:0005739">
    <property type="term" value="C:mitochondrion"/>
    <property type="evidence" value="ECO:0007669"/>
    <property type="project" value="TreeGrafter"/>
</dbReference>
<evidence type="ECO:0000259" key="9">
    <source>
        <dbReference type="SMART" id="SM00919"/>
    </source>
</evidence>
<dbReference type="Pfam" id="PF00390">
    <property type="entry name" value="malic"/>
    <property type="match status" value="1"/>
</dbReference>
<feature type="active site" description="Proton acceptor" evidence="5">
    <location>
        <position position="185"/>
    </location>
</feature>
<dbReference type="PRINTS" id="PR00072">
    <property type="entry name" value="MALOXRDTASE"/>
</dbReference>
<keyword evidence="3 7" id="KW-0479">Metal-binding</keyword>
<evidence type="ECO:0000313" key="11">
    <source>
        <dbReference type="EMBL" id="CAD9153590.1"/>
    </source>
</evidence>
<dbReference type="SUPFAM" id="SSF53223">
    <property type="entry name" value="Aminoacid dehydrogenase-like, N-terminal domain"/>
    <property type="match status" value="1"/>
</dbReference>
<evidence type="ECO:0000256" key="6">
    <source>
        <dbReference type="PIRSR" id="PIRSR000106-2"/>
    </source>
</evidence>
<dbReference type="SUPFAM" id="SSF51735">
    <property type="entry name" value="NAD(P)-binding Rossmann-fold domains"/>
    <property type="match status" value="1"/>
</dbReference>
<keyword evidence="4 8" id="KW-0560">Oxidoreductase</keyword>
<proteinExistence type="inferred from homology"/>
<evidence type="ECO:0000259" key="10">
    <source>
        <dbReference type="SMART" id="SM01274"/>
    </source>
</evidence>
<feature type="binding site" evidence="6">
    <location>
        <position position="470"/>
    </location>
    <ligand>
        <name>(S)-malate</name>
        <dbReference type="ChEBI" id="CHEBI:15589"/>
    </ligand>
</feature>
<accession>A0A7S1W7V0</accession>
<protein>
    <recommendedName>
        <fullName evidence="8">Malic enzyme</fullName>
    </recommendedName>
</protein>
<dbReference type="GO" id="GO:0051287">
    <property type="term" value="F:NAD binding"/>
    <property type="evidence" value="ECO:0007669"/>
    <property type="project" value="InterPro"/>
</dbReference>
<feature type="binding site" evidence="6">
    <location>
        <position position="426"/>
    </location>
    <ligand>
        <name>(S)-malate</name>
        <dbReference type="ChEBI" id="CHEBI:15589"/>
    </ligand>
</feature>
<dbReference type="InterPro" id="IPR036291">
    <property type="entry name" value="NAD(P)-bd_dom_sf"/>
</dbReference>
<gene>
    <name evidence="11" type="ORF">NDES1114_LOCUS34197</name>
</gene>
<dbReference type="InterPro" id="IPR001891">
    <property type="entry name" value="Malic_OxRdtase"/>
</dbReference>
<dbReference type="InterPro" id="IPR015884">
    <property type="entry name" value="Malic_enzyme_CS"/>
</dbReference>
<evidence type="ECO:0000256" key="5">
    <source>
        <dbReference type="PIRSR" id="PIRSR000106-1"/>
    </source>
</evidence>
<feature type="active site" description="Proton donor" evidence="5">
    <location>
        <position position="114"/>
    </location>
</feature>
<dbReference type="GO" id="GO:0046872">
    <property type="term" value="F:metal ion binding"/>
    <property type="evidence" value="ECO:0007669"/>
    <property type="project" value="UniProtKB-KW"/>
</dbReference>
<evidence type="ECO:0000256" key="1">
    <source>
        <dbReference type="ARBA" id="ARBA00001936"/>
    </source>
</evidence>
<dbReference type="InterPro" id="IPR012302">
    <property type="entry name" value="Malic_NAD-bd"/>
</dbReference>
<feature type="domain" description="Malic enzyme N-terminal" evidence="10">
    <location>
        <begin position="91"/>
        <end position="271"/>
    </location>
</feature>
<dbReference type="AlphaFoldDB" id="A0A7S1W7V0"/>
<reference evidence="11" key="1">
    <citation type="submission" date="2021-01" db="EMBL/GenBank/DDBJ databases">
        <authorList>
            <person name="Corre E."/>
            <person name="Pelletier E."/>
            <person name="Niang G."/>
            <person name="Scheremetjew M."/>
            <person name="Finn R."/>
            <person name="Kale V."/>
            <person name="Holt S."/>
            <person name="Cochrane G."/>
            <person name="Meng A."/>
            <person name="Brown T."/>
            <person name="Cohen L."/>
        </authorList>
    </citation>
    <scope>NUCLEOTIDE SEQUENCE</scope>
    <source>
        <strain evidence="11">CCAP 1951/1</strain>
    </source>
</reference>
<dbReference type="SMART" id="SM00919">
    <property type="entry name" value="Malic_M"/>
    <property type="match status" value="1"/>
</dbReference>
<dbReference type="EMBL" id="HBGF01051045">
    <property type="protein sequence ID" value="CAD9153590.1"/>
    <property type="molecule type" value="Transcribed_RNA"/>
</dbReference>
<dbReference type="PANTHER" id="PTHR23406:SF32">
    <property type="entry name" value="NADP-DEPENDENT MALIC ENZYME"/>
    <property type="match status" value="1"/>
</dbReference>
<dbReference type="SMART" id="SM01274">
    <property type="entry name" value="malic"/>
    <property type="match status" value="1"/>
</dbReference>
<comment type="cofactor">
    <cofactor evidence="7">
        <name>Mg(2+)</name>
        <dbReference type="ChEBI" id="CHEBI:18420"/>
    </cofactor>
    <cofactor evidence="7">
        <name>Mn(2+)</name>
        <dbReference type="ChEBI" id="CHEBI:29035"/>
    </cofactor>
    <text evidence="7">Divalent metal cations. Prefers magnesium or manganese.</text>
</comment>
<dbReference type="Gene3D" id="3.40.50.720">
    <property type="entry name" value="NAD(P)-binding Rossmann-like Domain"/>
    <property type="match status" value="1"/>
</dbReference>
<evidence type="ECO:0000256" key="2">
    <source>
        <dbReference type="ARBA" id="ARBA00008785"/>
    </source>
</evidence>
<dbReference type="PANTHER" id="PTHR23406">
    <property type="entry name" value="MALIC ENZYME-RELATED"/>
    <property type="match status" value="1"/>
</dbReference>
<feature type="binding site" evidence="7">
    <location>
        <position position="257"/>
    </location>
    <ligand>
        <name>a divalent metal cation</name>
        <dbReference type="ChEBI" id="CHEBI:60240"/>
    </ligand>
</feature>
<dbReference type="GO" id="GO:0004471">
    <property type="term" value="F:malate dehydrogenase (decarboxylating) (NAD+) activity"/>
    <property type="evidence" value="ECO:0007669"/>
    <property type="project" value="TreeGrafter"/>
</dbReference>
<dbReference type="NCBIfam" id="NF010052">
    <property type="entry name" value="PRK13529.1"/>
    <property type="match status" value="1"/>
</dbReference>
<dbReference type="InterPro" id="IPR046346">
    <property type="entry name" value="Aminoacid_DH-like_N_sf"/>
</dbReference>
<evidence type="ECO:0000256" key="8">
    <source>
        <dbReference type="RuleBase" id="RU003426"/>
    </source>
</evidence>
<comment type="cofactor">
    <cofactor evidence="1">
        <name>Mn(2+)</name>
        <dbReference type="ChEBI" id="CHEBI:29035"/>
    </cofactor>
</comment>